<sequence>MPIIQETQADAVTAVEKWLKVSKQTNGLGTSASRFVDDLRNGRNSGEWASVNIEQILPYRSETPRLLQVIRAGAMFLPILLTWLALSQVIGPFALYLQNQQASANFLWFWQQNPGKSFSGLWKLSHVALTDAAVLAFLTVLVMRITWWETSRAERSELVYIDMVSALEFHFLAVRNSKA</sequence>
<gene>
    <name evidence="2" type="ORF">UFOPK4098_00386</name>
    <name evidence="3" type="ORF">UFOPK4347_01194</name>
</gene>
<organism evidence="2">
    <name type="scientific">freshwater metagenome</name>
    <dbReference type="NCBI Taxonomy" id="449393"/>
    <lineage>
        <taxon>unclassified sequences</taxon>
        <taxon>metagenomes</taxon>
        <taxon>ecological metagenomes</taxon>
    </lineage>
</organism>
<feature type="transmembrane region" description="Helical" evidence="1">
    <location>
        <begin position="127"/>
        <end position="147"/>
    </location>
</feature>
<name>A0A6J7QER7_9ZZZZ</name>
<protein>
    <submittedName>
        <fullName evidence="2">Unannotated protein</fullName>
    </submittedName>
</protein>
<dbReference type="AlphaFoldDB" id="A0A6J7QER7"/>
<dbReference type="EMBL" id="CAFBPN010000011">
    <property type="protein sequence ID" value="CAB5012734.1"/>
    <property type="molecule type" value="Genomic_DNA"/>
</dbReference>
<evidence type="ECO:0000313" key="2">
    <source>
        <dbReference type="EMBL" id="CAB5012734.1"/>
    </source>
</evidence>
<reference evidence="2" key="1">
    <citation type="submission" date="2020-05" db="EMBL/GenBank/DDBJ databases">
        <authorList>
            <person name="Chiriac C."/>
            <person name="Salcher M."/>
            <person name="Ghai R."/>
            <person name="Kavagutti S V."/>
        </authorList>
    </citation>
    <scope>NUCLEOTIDE SEQUENCE</scope>
</reference>
<feature type="transmembrane region" description="Helical" evidence="1">
    <location>
        <begin position="75"/>
        <end position="97"/>
    </location>
</feature>
<accession>A0A6J7QER7</accession>
<keyword evidence="1" id="KW-1133">Transmembrane helix</keyword>
<keyword evidence="1" id="KW-0812">Transmembrane</keyword>
<proteinExistence type="predicted"/>
<evidence type="ECO:0000313" key="3">
    <source>
        <dbReference type="EMBL" id="CAB5066468.1"/>
    </source>
</evidence>
<keyword evidence="1" id="KW-0472">Membrane</keyword>
<evidence type="ECO:0000256" key="1">
    <source>
        <dbReference type="SAM" id="Phobius"/>
    </source>
</evidence>
<dbReference type="EMBL" id="CAFBQU010000033">
    <property type="protein sequence ID" value="CAB5066468.1"/>
    <property type="molecule type" value="Genomic_DNA"/>
</dbReference>